<keyword evidence="1" id="KW-0879">Wnt signaling pathway</keyword>
<dbReference type="PANTHER" id="PTHR42509">
    <property type="entry name" value="DIX DOMAIN-CONTAINING PROTEIN"/>
    <property type="match status" value="1"/>
</dbReference>
<protein>
    <recommendedName>
        <fullName evidence="3">DIX domain-containing protein</fullName>
    </recommendedName>
</protein>
<sequence length="299" mass="29870">MAARGRTFVSYFVPHDGDVEEHPNVFRVDRPVAEVRLRDIRDAFPLPGEYLFRFKAQFGKTHVWLDLTDDDAAVPRFEGSIVSKVARLSFAASAGSEPLLPAAAASKGVSASSQRGAATAVAPAPAPAAAPTSVPRAGRGTSSGKGAPAAVPRSAAAAAAPTASAARSGSDAGGADGNLDDIFGSDDAPATDGSSTGRGTPGGAAAAGSSEHDGALDGLFDAPAVPAEPATRATPPPQQDDPMGGSRRGRAPVPLAHSMARGGRGTPTGSMSGRGTPTSTAPPPRGGSGPRNFSDLVDF</sequence>
<dbReference type="InterPro" id="IPR029071">
    <property type="entry name" value="Ubiquitin-like_domsf"/>
</dbReference>
<dbReference type="GO" id="GO:0016055">
    <property type="term" value="P:Wnt signaling pathway"/>
    <property type="evidence" value="ECO:0007669"/>
    <property type="project" value="UniProtKB-KW"/>
</dbReference>
<name>A0A5A8CFN2_CAFRO</name>
<evidence type="ECO:0000313" key="4">
    <source>
        <dbReference type="EMBL" id="KAA0150671.1"/>
    </source>
</evidence>
<accession>A0A5A8CFN2</accession>
<feature type="compositionally biased region" description="Polar residues" evidence="2">
    <location>
        <begin position="267"/>
        <end position="279"/>
    </location>
</feature>
<dbReference type="PANTHER" id="PTHR42509:SF1">
    <property type="entry name" value="DIX DOMAIN-CONTAINING PROTEIN"/>
    <property type="match status" value="1"/>
</dbReference>
<comment type="caution">
    <text evidence="4">The sequence shown here is derived from an EMBL/GenBank/DDBJ whole genome shotgun (WGS) entry which is preliminary data.</text>
</comment>
<dbReference type="AlphaFoldDB" id="A0A5A8CFN2"/>
<evidence type="ECO:0000256" key="2">
    <source>
        <dbReference type="SAM" id="MobiDB-lite"/>
    </source>
</evidence>
<dbReference type="SUPFAM" id="SSF54236">
    <property type="entry name" value="Ubiquitin-like"/>
    <property type="match status" value="1"/>
</dbReference>
<feature type="compositionally biased region" description="Low complexity" evidence="2">
    <location>
        <begin position="222"/>
        <end position="233"/>
    </location>
</feature>
<evidence type="ECO:0000313" key="5">
    <source>
        <dbReference type="Proteomes" id="UP000325113"/>
    </source>
</evidence>
<evidence type="ECO:0000256" key="1">
    <source>
        <dbReference type="ARBA" id="ARBA00022687"/>
    </source>
</evidence>
<proteinExistence type="predicted"/>
<feature type="domain" description="DIX" evidence="3">
    <location>
        <begin position="8"/>
        <end position="89"/>
    </location>
</feature>
<feature type="region of interest" description="Disordered" evidence="2">
    <location>
        <begin position="120"/>
        <end position="299"/>
    </location>
</feature>
<dbReference type="EMBL" id="VLTM01000121">
    <property type="protein sequence ID" value="KAA0150671.1"/>
    <property type="molecule type" value="Genomic_DNA"/>
</dbReference>
<organism evidence="4 5">
    <name type="scientific">Cafeteria roenbergensis</name>
    <name type="common">Marine flagellate</name>
    <dbReference type="NCBI Taxonomy" id="33653"/>
    <lineage>
        <taxon>Eukaryota</taxon>
        <taxon>Sar</taxon>
        <taxon>Stramenopiles</taxon>
        <taxon>Bigyra</taxon>
        <taxon>Opalozoa</taxon>
        <taxon>Bicosoecida</taxon>
        <taxon>Cafeteriaceae</taxon>
        <taxon>Cafeteria</taxon>
    </lineage>
</organism>
<reference evidence="4 5" key="1">
    <citation type="submission" date="2019-07" db="EMBL/GenBank/DDBJ databases">
        <title>Genomes of Cafeteria roenbergensis.</title>
        <authorList>
            <person name="Fischer M.G."/>
            <person name="Hackl T."/>
            <person name="Roman M."/>
        </authorList>
    </citation>
    <scope>NUCLEOTIDE SEQUENCE [LARGE SCALE GENOMIC DNA]</scope>
    <source>
        <strain evidence="4 5">Cflag</strain>
    </source>
</reference>
<feature type="compositionally biased region" description="Low complexity" evidence="2">
    <location>
        <begin position="120"/>
        <end position="137"/>
    </location>
</feature>
<dbReference type="PROSITE" id="PS50841">
    <property type="entry name" value="DIX"/>
    <property type="match status" value="1"/>
</dbReference>
<gene>
    <name evidence="4" type="ORF">FNF31_06990</name>
</gene>
<feature type="compositionally biased region" description="Low complexity" evidence="2">
    <location>
        <begin position="147"/>
        <end position="170"/>
    </location>
</feature>
<dbReference type="InterPro" id="IPR038207">
    <property type="entry name" value="DIX_dom_sf"/>
</dbReference>
<dbReference type="Proteomes" id="UP000325113">
    <property type="component" value="Unassembled WGS sequence"/>
</dbReference>
<dbReference type="InterPro" id="IPR001158">
    <property type="entry name" value="DIX"/>
</dbReference>
<dbReference type="Gene3D" id="2.40.240.130">
    <property type="match status" value="1"/>
</dbReference>
<feature type="compositionally biased region" description="Low complexity" evidence="2">
    <location>
        <begin position="193"/>
        <end position="209"/>
    </location>
</feature>
<dbReference type="Pfam" id="PF00778">
    <property type="entry name" value="DIX"/>
    <property type="match status" value="1"/>
</dbReference>
<evidence type="ECO:0000259" key="3">
    <source>
        <dbReference type="PROSITE" id="PS50841"/>
    </source>
</evidence>